<protein>
    <submittedName>
        <fullName evidence="2">Uncharacterized protein</fullName>
    </submittedName>
</protein>
<organism evidence="2 3">
    <name type="scientific">Marmota marmota marmota</name>
    <name type="common">Alpine marmot</name>
    <dbReference type="NCBI Taxonomy" id="9994"/>
    <lineage>
        <taxon>Eukaryota</taxon>
        <taxon>Metazoa</taxon>
        <taxon>Chordata</taxon>
        <taxon>Craniata</taxon>
        <taxon>Vertebrata</taxon>
        <taxon>Euteleostomi</taxon>
        <taxon>Mammalia</taxon>
        <taxon>Eutheria</taxon>
        <taxon>Euarchontoglires</taxon>
        <taxon>Glires</taxon>
        <taxon>Rodentia</taxon>
        <taxon>Sciuromorpha</taxon>
        <taxon>Sciuridae</taxon>
        <taxon>Xerinae</taxon>
        <taxon>Marmotini</taxon>
        <taxon>Marmota</taxon>
    </lineage>
</organism>
<name>A0A8C6A6V3_MARMA</name>
<dbReference type="GeneTree" id="ENSGT00390000018322"/>
<reference evidence="2" key="1">
    <citation type="submission" date="2025-08" db="UniProtKB">
        <authorList>
            <consortium name="Ensembl"/>
        </authorList>
    </citation>
    <scope>IDENTIFICATION</scope>
</reference>
<dbReference type="Proteomes" id="UP000694407">
    <property type="component" value="Unplaced"/>
</dbReference>
<evidence type="ECO:0000313" key="3">
    <source>
        <dbReference type="Proteomes" id="UP000694407"/>
    </source>
</evidence>
<dbReference type="InterPro" id="IPR027908">
    <property type="entry name" value="DUF4640"/>
</dbReference>
<dbReference type="AlphaFoldDB" id="A0A8C6A6V3"/>
<keyword evidence="3" id="KW-1185">Reference proteome</keyword>
<sequence>MEDSSSNSNCTDEEDCISESESNLSLSVGYFPYEDSIAYEDTTSCEDLTSEGFSCHFLPPIQGTWGIKSLRRPVGIRDQIQDNPEMFSKLTISLAWDVDMGSDHQDSLSNLDLNGDNQWIGKWPQERTKLTLCKLDNLMQKLKAFLENQKEDTDDDSVLSQSTQEEDLQPSSYFPLNMYQGKPSENENVNQFLEMLPRLEKVELIEMISEVCGTAETPSVSAGQPKETDTSSITETTSCLNFRSIFHWLRTRLFASLPGRKHPERSTKSPSLLEPKKRYFLRGKKIKPQESLESLQPITPDF</sequence>
<dbReference type="PANTHER" id="PTHR36462">
    <property type="entry name" value="CHROMOSOME 12 OPEN READING FRAME 71"/>
    <property type="match status" value="1"/>
</dbReference>
<evidence type="ECO:0000256" key="1">
    <source>
        <dbReference type="SAM" id="MobiDB-lite"/>
    </source>
</evidence>
<feature type="compositionally biased region" description="Polar residues" evidence="1">
    <location>
        <begin position="1"/>
        <end position="10"/>
    </location>
</feature>
<dbReference type="PANTHER" id="PTHR36462:SF1">
    <property type="entry name" value="CHROMOSOME 12 OPEN READING FRAME 71"/>
    <property type="match status" value="1"/>
</dbReference>
<dbReference type="Ensembl" id="ENSMMMT00000028022.1">
    <property type="protein sequence ID" value="ENSMMMP00000024754.1"/>
    <property type="gene ID" value="ENSMMMG00000021678.1"/>
</dbReference>
<accession>A0A8C6A6V3</accession>
<dbReference type="Pfam" id="PF15480">
    <property type="entry name" value="DUF4640"/>
    <property type="match status" value="1"/>
</dbReference>
<proteinExistence type="predicted"/>
<reference evidence="2" key="2">
    <citation type="submission" date="2025-09" db="UniProtKB">
        <authorList>
            <consortium name="Ensembl"/>
        </authorList>
    </citation>
    <scope>IDENTIFICATION</scope>
</reference>
<feature type="region of interest" description="Disordered" evidence="1">
    <location>
        <begin position="1"/>
        <end position="22"/>
    </location>
</feature>
<evidence type="ECO:0000313" key="2">
    <source>
        <dbReference type="Ensembl" id="ENSMMMP00000024754.1"/>
    </source>
</evidence>